<evidence type="ECO:0000313" key="8">
    <source>
        <dbReference type="Proteomes" id="UP000193978"/>
    </source>
</evidence>
<evidence type="ECO:0000259" key="6">
    <source>
        <dbReference type="Pfam" id="PF02797"/>
    </source>
</evidence>
<accession>A0A1W6MU41</accession>
<comment type="similarity">
    <text evidence="1">Belongs to the thiolase-like superfamily. Chalcone/stilbene synthases family.</text>
</comment>
<evidence type="ECO:0000259" key="5">
    <source>
        <dbReference type="Pfam" id="PF00195"/>
    </source>
</evidence>
<dbReference type="GO" id="GO:0016747">
    <property type="term" value="F:acyltransferase activity, transferring groups other than amino-acyl groups"/>
    <property type="evidence" value="ECO:0007669"/>
    <property type="project" value="InterPro"/>
</dbReference>
<dbReference type="CDD" id="cd00831">
    <property type="entry name" value="CHS_like"/>
    <property type="match status" value="1"/>
</dbReference>
<dbReference type="OrthoDB" id="9786288at2"/>
<dbReference type="InterPro" id="IPR011141">
    <property type="entry name" value="Polyketide_synthase_type-III"/>
</dbReference>
<feature type="domain" description="Chalcone/stilbene synthase N-terminal" evidence="5">
    <location>
        <begin position="6"/>
        <end position="198"/>
    </location>
</feature>
<protein>
    <submittedName>
        <fullName evidence="7">Type III polyketide synthase</fullName>
    </submittedName>
</protein>
<evidence type="ECO:0000313" key="7">
    <source>
        <dbReference type="EMBL" id="ARN81120.1"/>
    </source>
</evidence>
<dbReference type="InterPro" id="IPR001099">
    <property type="entry name" value="Chalcone/stilbene_synt_N"/>
</dbReference>
<proteinExistence type="inferred from homology"/>
<evidence type="ECO:0000256" key="4">
    <source>
        <dbReference type="PIRSR" id="PIRSR000451-1"/>
    </source>
</evidence>
<dbReference type="Proteomes" id="UP000193978">
    <property type="component" value="Chromosome"/>
</dbReference>
<evidence type="ECO:0000256" key="2">
    <source>
        <dbReference type="ARBA" id="ARBA00022679"/>
    </source>
</evidence>
<dbReference type="AlphaFoldDB" id="A0A1W6MU41"/>
<organism evidence="7 8">
    <name type="scientific">Methylocystis bryophila</name>
    <dbReference type="NCBI Taxonomy" id="655015"/>
    <lineage>
        <taxon>Bacteria</taxon>
        <taxon>Pseudomonadati</taxon>
        <taxon>Pseudomonadota</taxon>
        <taxon>Alphaproteobacteria</taxon>
        <taxon>Hyphomicrobiales</taxon>
        <taxon>Methylocystaceae</taxon>
        <taxon>Methylocystis</taxon>
    </lineage>
</organism>
<sequence>MRISGVGSALPEHRYPQEMLTQALRAYWGSRLEKPEQFERLHAHMRVATRHLAYPMARYLDFHSFGDTNAAWLEAAQQLGERAIDAALDHAGLARRDLNALIVVSVTGVASPSLDARLINRMNLRPDIKRTPIFGVGCVGGALGLSRAADHVLAYPDQTAAVLAVETCSLTLDRNDLSTANLIATGLFGDGAAAVVVSGARAKRADAQDRGPEIMASHSVFYPESEKIMGWDISENGFKIVLSPQLMDLIRANLGRDVDAFLAGRGLSRADIGNWVIHNGGPRVLEAMQEALGLDEGDAALSWSSLNRIGNLSSASVLMVLEDTVKDHRPEPGTLGVLLAMGPGFSSEMILLKW</sequence>
<dbReference type="Gene3D" id="3.40.47.10">
    <property type="match status" value="2"/>
</dbReference>
<dbReference type="RefSeq" id="WP_102938071.1">
    <property type="nucleotide sequence ID" value="NZ_AP027149.1"/>
</dbReference>
<dbReference type="GO" id="GO:0030639">
    <property type="term" value="P:polyketide biosynthetic process"/>
    <property type="evidence" value="ECO:0007669"/>
    <property type="project" value="TreeGrafter"/>
</dbReference>
<dbReference type="KEGG" id="mbry:B1812_08550"/>
<gene>
    <name evidence="7" type="ORF">B1812_08550</name>
</gene>
<reference evidence="7 8" key="1">
    <citation type="submission" date="2017-02" db="EMBL/GenBank/DDBJ databases">
        <authorList>
            <person name="Peterson S.W."/>
        </authorList>
    </citation>
    <scope>NUCLEOTIDE SEQUENCE [LARGE SCALE GENOMIC DNA]</scope>
    <source>
        <strain evidence="7 8">S285</strain>
    </source>
</reference>
<keyword evidence="8" id="KW-1185">Reference proteome</keyword>
<dbReference type="Pfam" id="PF02797">
    <property type="entry name" value="Chal_sti_synt_C"/>
    <property type="match status" value="1"/>
</dbReference>
<feature type="domain" description="Chalcone/stilbene synthase C-terminal" evidence="6">
    <location>
        <begin position="214"/>
        <end position="353"/>
    </location>
</feature>
<name>A0A1W6MU41_9HYPH</name>
<evidence type="ECO:0000256" key="1">
    <source>
        <dbReference type="ARBA" id="ARBA00005531"/>
    </source>
</evidence>
<dbReference type="Pfam" id="PF00195">
    <property type="entry name" value="Chal_sti_synt_N"/>
    <property type="match status" value="1"/>
</dbReference>
<dbReference type="InterPro" id="IPR012328">
    <property type="entry name" value="Chalcone/stilbene_synt_C"/>
</dbReference>
<evidence type="ECO:0000256" key="3">
    <source>
        <dbReference type="ARBA" id="ARBA00023315"/>
    </source>
</evidence>
<dbReference type="InterPro" id="IPR016039">
    <property type="entry name" value="Thiolase-like"/>
</dbReference>
<dbReference type="EMBL" id="CP019948">
    <property type="protein sequence ID" value="ARN81120.1"/>
    <property type="molecule type" value="Genomic_DNA"/>
</dbReference>
<dbReference type="PANTHER" id="PTHR11877:SF99">
    <property type="entry name" value="1,3,6,8-TETRAHYDROXYNAPHTHALENE SYNTHASE"/>
    <property type="match status" value="1"/>
</dbReference>
<dbReference type="PANTHER" id="PTHR11877">
    <property type="entry name" value="HYDROXYMETHYLGLUTARYL-COA SYNTHASE"/>
    <property type="match status" value="1"/>
</dbReference>
<feature type="active site" description="Acyl-thioester intermediate" evidence="4">
    <location>
        <position position="138"/>
    </location>
</feature>
<keyword evidence="3" id="KW-0012">Acyltransferase</keyword>
<dbReference type="PIRSF" id="PIRSF000451">
    <property type="entry name" value="PKS_III"/>
    <property type="match status" value="1"/>
</dbReference>
<keyword evidence="2" id="KW-0808">Transferase</keyword>
<dbReference type="STRING" id="655015.B1812_08550"/>
<dbReference type="SUPFAM" id="SSF53901">
    <property type="entry name" value="Thiolase-like"/>
    <property type="match status" value="1"/>
</dbReference>